<evidence type="ECO:0000313" key="1">
    <source>
        <dbReference type="EMBL" id="WOD44923.1"/>
    </source>
</evidence>
<evidence type="ECO:0000313" key="2">
    <source>
        <dbReference type="Proteomes" id="UP001302486"/>
    </source>
</evidence>
<dbReference type="KEGG" id="hws:RNZ46_06545"/>
<accession>A0AA97HSJ2</accession>
<name>A0AA97HSJ2_9FLAO</name>
<organism evidence="1 2">
    <name type="scientific">Hwangdonia lutea</name>
    <dbReference type="NCBI Taxonomy" id="3075823"/>
    <lineage>
        <taxon>Bacteria</taxon>
        <taxon>Pseudomonadati</taxon>
        <taxon>Bacteroidota</taxon>
        <taxon>Flavobacteriia</taxon>
        <taxon>Flavobacteriales</taxon>
        <taxon>Flavobacteriaceae</taxon>
        <taxon>Hwangdonia</taxon>
    </lineage>
</organism>
<protein>
    <submittedName>
        <fullName evidence="1">Uncharacterized protein</fullName>
    </submittedName>
</protein>
<dbReference type="RefSeq" id="WP_316984581.1">
    <property type="nucleotide sequence ID" value="NZ_CP136521.1"/>
</dbReference>
<keyword evidence="2" id="KW-1185">Reference proteome</keyword>
<proteinExistence type="predicted"/>
<gene>
    <name evidence="1" type="ORF">RNZ46_06545</name>
</gene>
<reference evidence="2" key="1">
    <citation type="submission" date="2024-06" db="EMBL/GenBank/DDBJ databases">
        <title>Hwangdonia haimaensis gen. nov., sp. nov., a member of the family Flavobacteriaceae isolated from the haima cold seep.</title>
        <authorList>
            <person name="Li J."/>
        </authorList>
    </citation>
    <scope>NUCLEOTIDE SEQUENCE [LARGE SCALE GENOMIC DNA]</scope>
    <source>
        <strain evidence="2">SCSIO 19198</strain>
    </source>
</reference>
<dbReference type="Proteomes" id="UP001302486">
    <property type="component" value="Chromosome"/>
</dbReference>
<sequence>MKNEELAELFKYCSPKSILVITWYGKLKTLHCPITVKIAHDIGELTKGDYAKVTEVKLSSSGNTVFIINKRAYYYYYFDILTHL</sequence>
<dbReference type="EMBL" id="CP136521">
    <property type="protein sequence ID" value="WOD44923.1"/>
    <property type="molecule type" value="Genomic_DNA"/>
</dbReference>
<dbReference type="AlphaFoldDB" id="A0AA97HSJ2"/>